<keyword evidence="5" id="KW-0378">Hydrolase</keyword>
<dbReference type="STRING" id="1798515.A3B35_01030"/>
<evidence type="ECO:0000256" key="3">
    <source>
        <dbReference type="PROSITE-ProRule" id="PRU00464"/>
    </source>
</evidence>
<evidence type="ECO:0000313" key="5">
    <source>
        <dbReference type="EMBL" id="OGG77608.1"/>
    </source>
</evidence>
<feature type="domain" description="HIT" evidence="4">
    <location>
        <begin position="5"/>
        <end position="112"/>
    </location>
</feature>
<gene>
    <name evidence="5" type="ORF">A3B35_01030</name>
</gene>
<evidence type="ECO:0000313" key="6">
    <source>
        <dbReference type="Proteomes" id="UP000177215"/>
    </source>
</evidence>
<organism evidence="5 6">
    <name type="scientific">Candidatus Kaiserbacteria bacterium RIFCSPLOWO2_01_FULL_54_24</name>
    <dbReference type="NCBI Taxonomy" id="1798515"/>
    <lineage>
        <taxon>Bacteria</taxon>
        <taxon>Candidatus Kaiseribacteriota</taxon>
    </lineage>
</organism>
<comment type="caution">
    <text evidence="5">The sequence shown here is derived from an EMBL/GenBank/DDBJ whole genome shotgun (WGS) entry which is preliminary data.</text>
</comment>
<evidence type="ECO:0000256" key="1">
    <source>
        <dbReference type="PIRSR" id="PIRSR601310-1"/>
    </source>
</evidence>
<sequence>MSDCIFCKIIRGELPSYKVYEDEHTLAFLDIKPVNAGHTLVVPKKHSHNIFDIAPEDWAALAEAARVISIAIERALKADGVNIAMNNREHAGQIVDHPHLHIIPRFKGDGLKLMPQRSYADNEAEPVAEKIRAAIKS</sequence>
<dbReference type="PANTHER" id="PTHR46648">
    <property type="entry name" value="HIT FAMILY PROTEIN 1"/>
    <property type="match status" value="1"/>
</dbReference>
<dbReference type="AlphaFoldDB" id="A0A1F6EVF3"/>
<dbReference type="Proteomes" id="UP000177215">
    <property type="component" value="Unassembled WGS sequence"/>
</dbReference>
<dbReference type="GO" id="GO:0016787">
    <property type="term" value="F:hydrolase activity"/>
    <property type="evidence" value="ECO:0007669"/>
    <property type="project" value="UniProtKB-KW"/>
</dbReference>
<feature type="short sequence motif" description="Histidine triad motif" evidence="2 3">
    <location>
        <begin position="97"/>
        <end position="101"/>
    </location>
</feature>
<dbReference type="SUPFAM" id="SSF54197">
    <property type="entry name" value="HIT-like"/>
    <property type="match status" value="1"/>
</dbReference>
<dbReference type="Gene3D" id="3.30.428.10">
    <property type="entry name" value="HIT-like"/>
    <property type="match status" value="1"/>
</dbReference>
<evidence type="ECO:0000256" key="2">
    <source>
        <dbReference type="PIRSR" id="PIRSR601310-3"/>
    </source>
</evidence>
<dbReference type="GO" id="GO:0009117">
    <property type="term" value="P:nucleotide metabolic process"/>
    <property type="evidence" value="ECO:0007669"/>
    <property type="project" value="TreeGrafter"/>
</dbReference>
<reference evidence="5 6" key="1">
    <citation type="journal article" date="2016" name="Nat. Commun.">
        <title>Thousands of microbial genomes shed light on interconnected biogeochemical processes in an aquifer system.</title>
        <authorList>
            <person name="Anantharaman K."/>
            <person name="Brown C.T."/>
            <person name="Hug L.A."/>
            <person name="Sharon I."/>
            <person name="Castelle C.J."/>
            <person name="Probst A.J."/>
            <person name="Thomas B.C."/>
            <person name="Singh A."/>
            <person name="Wilkins M.J."/>
            <person name="Karaoz U."/>
            <person name="Brodie E.L."/>
            <person name="Williams K.H."/>
            <person name="Hubbard S.S."/>
            <person name="Banfield J.F."/>
        </authorList>
    </citation>
    <scope>NUCLEOTIDE SEQUENCE [LARGE SCALE GENOMIC DNA]</scope>
</reference>
<dbReference type="InterPro" id="IPR001310">
    <property type="entry name" value="Histidine_triad_HIT"/>
</dbReference>
<dbReference type="PRINTS" id="PR00332">
    <property type="entry name" value="HISTRIAD"/>
</dbReference>
<proteinExistence type="predicted"/>
<dbReference type="Pfam" id="PF01230">
    <property type="entry name" value="HIT"/>
    <property type="match status" value="1"/>
</dbReference>
<dbReference type="PANTHER" id="PTHR46648:SF1">
    <property type="entry name" value="ADENOSINE 5'-MONOPHOSPHORAMIDASE HNT1"/>
    <property type="match status" value="1"/>
</dbReference>
<feature type="active site" description="Tele-AMP-histidine intermediate" evidence="1">
    <location>
        <position position="99"/>
    </location>
</feature>
<name>A0A1F6EVF3_9BACT</name>
<dbReference type="EMBL" id="MFMC01000013">
    <property type="protein sequence ID" value="OGG77608.1"/>
    <property type="molecule type" value="Genomic_DNA"/>
</dbReference>
<evidence type="ECO:0000259" key="4">
    <source>
        <dbReference type="PROSITE" id="PS51084"/>
    </source>
</evidence>
<dbReference type="InterPro" id="IPR039384">
    <property type="entry name" value="HINT"/>
</dbReference>
<dbReference type="InterPro" id="IPR036265">
    <property type="entry name" value="HIT-like_sf"/>
</dbReference>
<dbReference type="PROSITE" id="PS51084">
    <property type="entry name" value="HIT_2"/>
    <property type="match status" value="1"/>
</dbReference>
<accession>A0A1F6EVF3</accession>
<protein>
    <submittedName>
        <fullName evidence="5">HIT family hydrolase</fullName>
    </submittedName>
</protein>
<dbReference type="CDD" id="cd01277">
    <property type="entry name" value="HINT_subgroup"/>
    <property type="match status" value="1"/>
</dbReference>
<dbReference type="InterPro" id="IPR011146">
    <property type="entry name" value="HIT-like"/>
</dbReference>